<keyword evidence="9" id="KW-0464">Manganese</keyword>
<name>A0A917FXT9_9NOCA</name>
<keyword evidence="6 12" id="KW-0378">Hydrolase</keyword>
<evidence type="ECO:0000256" key="6">
    <source>
        <dbReference type="ARBA" id="ARBA00022801"/>
    </source>
</evidence>
<evidence type="ECO:0000256" key="1">
    <source>
        <dbReference type="ARBA" id="ARBA00001946"/>
    </source>
</evidence>
<evidence type="ECO:0000313" key="12">
    <source>
        <dbReference type="EMBL" id="GGG12222.1"/>
    </source>
</evidence>
<organism evidence="12 13">
    <name type="scientific">Rhodococcoides trifolii</name>
    <dbReference type="NCBI Taxonomy" id="908250"/>
    <lineage>
        <taxon>Bacteria</taxon>
        <taxon>Bacillati</taxon>
        <taxon>Actinomycetota</taxon>
        <taxon>Actinomycetes</taxon>
        <taxon>Mycobacteriales</taxon>
        <taxon>Nocardiaceae</taxon>
        <taxon>Rhodococcoides</taxon>
    </lineage>
</organism>
<proteinExistence type="inferred from homology"/>
<evidence type="ECO:0000256" key="5">
    <source>
        <dbReference type="ARBA" id="ARBA00022723"/>
    </source>
</evidence>
<dbReference type="InterPro" id="IPR020084">
    <property type="entry name" value="NUDIX_hydrolase_CS"/>
</dbReference>
<dbReference type="PROSITE" id="PS51462">
    <property type="entry name" value="NUDIX"/>
    <property type="match status" value="1"/>
</dbReference>
<evidence type="ECO:0000256" key="2">
    <source>
        <dbReference type="ARBA" id="ARBA00001947"/>
    </source>
</evidence>
<comment type="catalytic activity">
    <reaction evidence="10">
        <text>a 5'-end NAD(+)-phospho-ribonucleoside in mRNA + H2O = a 5'-end phospho-adenosine-phospho-ribonucleoside in mRNA + beta-nicotinamide D-ribonucleotide + 2 H(+)</text>
        <dbReference type="Rhea" id="RHEA:60876"/>
        <dbReference type="Rhea" id="RHEA-COMP:15698"/>
        <dbReference type="Rhea" id="RHEA-COMP:15719"/>
        <dbReference type="ChEBI" id="CHEBI:14649"/>
        <dbReference type="ChEBI" id="CHEBI:15377"/>
        <dbReference type="ChEBI" id="CHEBI:15378"/>
        <dbReference type="ChEBI" id="CHEBI:144029"/>
        <dbReference type="ChEBI" id="CHEBI:144051"/>
    </reaction>
    <physiologicalReaction direction="left-to-right" evidence="10">
        <dbReference type="Rhea" id="RHEA:60877"/>
    </physiologicalReaction>
</comment>
<keyword evidence="7" id="KW-0460">Magnesium</keyword>
<dbReference type="SUPFAM" id="SSF55811">
    <property type="entry name" value="Nudix"/>
    <property type="match status" value="1"/>
</dbReference>
<comment type="cofactor">
    <cofactor evidence="1">
        <name>Mg(2+)</name>
        <dbReference type="ChEBI" id="CHEBI:18420"/>
    </cofactor>
</comment>
<evidence type="ECO:0000313" key="13">
    <source>
        <dbReference type="Proteomes" id="UP000654257"/>
    </source>
</evidence>
<dbReference type="PANTHER" id="PTHR42904:SF6">
    <property type="entry name" value="NAD-CAPPED RNA HYDROLASE NUDT12"/>
    <property type="match status" value="1"/>
</dbReference>
<reference evidence="12" key="2">
    <citation type="submission" date="2020-09" db="EMBL/GenBank/DDBJ databases">
        <authorList>
            <person name="Sun Q."/>
            <person name="Sedlacek I."/>
        </authorList>
    </citation>
    <scope>NUCLEOTIDE SEQUENCE</scope>
    <source>
        <strain evidence="12">CCM 7905</strain>
    </source>
</reference>
<sequence>MPENSSSTFSLTTEPMLSRSPIDRAEELRRNTDALSAGWSTASMLLVDHQGRVRIDEGRVVLVPAVDVSEDRADDAVFLGVVDGKHIWARSVGALSGELADLRLMGQVLDDDSAGLLVTAVALLNWHRSASFSSIDGSPTVISSAGWSRKSTASGHEEFPRSDPAIICLVHDGDDHVLLARQPVWPERRMSVLAGFVEAGESMETCVVREIREEVGLDVTEIRYLGSQPWPFPRSLMIGFAAEADRNQPLSFNDGEIAEAAWFSREQVRTALALGDWTADGDAPLLLPGSISIARAMLESWAAN</sequence>
<comment type="cofactor">
    <cofactor evidence="2">
        <name>Zn(2+)</name>
        <dbReference type="ChEBI" id="CHEBI:29105"/>
    </cofactor>
</comment>
<dbReference type="GO" id="GO:0046872">
    <property type="term" value="F:metal ion binding"/>
    <property type="evidence" value="ECO:0007669"/>
    <property type="project" value="UniProtKB-KW"/>
</dbReference>
<dbReference type="PANTHER" id="PTHR42904">
    <property type="entry name" value="NUDIX HYDROLASE, NUDC SUBFAMILY"/>
    <property type="match status" value="1"/>
</dbReference>
<dbReference type="Pfam" id="PF09296">
    <property type="entry name" value="NUDIX-like"/>
    <property type="match status" value="1"/>
</dbReference>
<gene>
    <name evidence="12" type="ORF">GCM10007304_27760</name>
</gene>
<dbReference type="Gene3D" id="3.90.79.20">
    <property type="match status" value="1"/>
</dbReference>
<evidence type="ECO:0000259" key="11">
    <source>
        <dbReference type="PROSITE" id="PS51462"/>
    </source>
</evidence>
<dbReference type="InterPro" id="IPR015797">
    <property type="entry name" value="NUDIX_hydrolase-like_dom_sf"/>
</dbReference>
<dbReference type="InterPro" id="IPR050241">
    <property type="entry name" value="NAD-cap_RNA_hydrolase_NudC"/>
</dbReference>
<protein>
    <recommendedName>
        <fullName evidence="4">NAD(+) diphosphatase</fullName>
        <ecNumber evidence="4">3.6.1.22</ecNumber>
    </recommendedName>
</protein>
<dbReference type="Pfam" id="PF00293">
    <property type="entry name" value="NUDIX"/>
    <property type="match status" value="1"/>
</dbReference>
<keyword evidence="13" id="KW-1185">Reference proteome</keyword>
<keyword evidence="8" id="KW-0520">NAD</keyword>
<evidence type="ECO:0000256" key="9">
    <source>
        <dbReference type="ARBA" id="ARBA00023211"/>
    </source>
</evidence>
<feature type="domain" description="Nudix hydrolase" evidence="11">
    <location>
        <begin position="160"/>
        <end position="285"/>
    </location>
</feature>
<evidence type="ECO:0000256" key="10">
    <source>
        <dbReference type="ARBA" id="ARBA00023679"/>
    </source>
</evidence>
<dbReference type="AlphaFoldDB" id="A0A917FXT9"/>
<dbReference type="GO" id="GO:0006742">
    <property type="term" value="P:NADP+ catabolic process"/>
    <property type="evidence" value="ECO:0007669"/>
    <property type="project" value="TreeGrafter"/>
</dbReference>
<dbReference type="GO" id="GO:0035529">
    <property type="term" value="F:NADH pyrophosphatase activity"/>
    <property type="evidence" value="ECO:0007669"/>
    <property type="project" value="TreeGrafter"/>
</dbReference>
<keyword evidence="5" id="KW-0479">Metal-binding</keyword>
<dbReference type="Gene3D" id="3.90.79.10">
    <property type="entry name" value="Nucleoside Triphosphate Pyrophosphohydrolase"/>
    <property type="match status" value="1"/>
</dbReference>
<dbReference type="FunFam" id="3.90.79.10:FF:000048">
    <property type="entry name" value="NADH pyrophosphatase"/>
    <property type="match status" value="1"/>
</dbReference>
<dbReference type="NCBIfam" id="NF001299">
    <property type="entry name" value="PRK00241.1"/>
    <property type="match status" value="1"/>
</dbReference>
<accession>A0A917FXT9</accession>
<evidence type="ECO:0000256" key="3">
    <source>
        <dbReference type="ARBA" id="ARBA00009595"/>
    </source>
</evidence>
<dbReference type="InterPro" id="IPR049734">
    <property type="entry name" value="NudC-like_C"/>
</dbReference>
<dbReference type="EC" id="3.6.1.22" evidence="4"/>
<comment type="caution">
    <text evidence="12">The sequence shown here is derived from an EMBL/GenBank/DDBJ whole genome shotgun (WGS) entry which is preliminary data.</text>
</comment>
<evidence type="ECO:0000256" key="8">
    <source>
        <dbReference type="ARBA" id="ARBA00023027"/>
    </source>
</evidence>
<dbReference type="EMBL" id="BMCU01000003">
    <property type="protein sequence ID" value="GGG12222.1"/>
    <property type="molecule type" value="Genomic_DNA"/>
</dbReference>
<evidence type="ECO:0000256" key="7">
    <source>
        <dbReference type="ARBA" id="ARBA00022842"/>
    </source>
</evidence>
<dbReference type="Proteomes" id="UP000654257">
    <property type="component" value="Unassembled WGS sequence"/>
</dbReference>
<evidence type="ECO:0000256" key="4">
    <source>
        <dbReference type="ARBA" id="ARBA00012381"/>
    </source>
</evidence>
<comment type="similarity">
    <text evidence="3">Belongs to the Nudix hydrolase family. NudC subfamily.</text>
</comment>
<dbReference type="InterPro" id="IPR015375">
    <property type="entry name" value="NADH_PPase-like_N"/>
</dbReference>
<dbReference type="GO" id="GO:0019677">
    <property type="term" value="P:NAD+ catabolic process"/>
    <property type="evidence" value="ECO:0007669"/>
    <property type="project" value="TreeGrafter"/>
</dbReference>
<dbReference type="PROSITE" id="PS00893">
    <property type="entry name" value="NUDIX_BOX"/>
    <property type="match status" value="1"/>
</dbReference>
<reference evidence="12" key="1">
    <citation type="journal article" date="2014" name="Int. J. Syst. Evol. Microbiol.">
        <title>Complete genome sequence of Corynebacterium casei LMG S-19264T (=DSM 44701T), isolated from a smear-ripened cheese.</title>
        <authorList>
            <consortium name="US DOE Joint Genome Institute (JGI-PGF)"/>
            <person name="Walter F."/>
            <person name="Albersmeier A."/>
            <person name="Kalinowski J."/>
            <person name="Ruckert C."/>
        </authorList>
    </citation>
    <scope>NUCLEOTIDE SEQUENCE</scope>
    <source>
        <strain evidence="12">CCM 7905</strain>
    </source>
</reference>
<dbReference type="GO" id="GO:0005829">
    <property type="term" value="C:cytosol"/>
    <property type="evidence" value="ECO:0007669"/>
    <property type="project" value="TreeGrafter"/>
</dbReference>
<dbReference type="CDD" id="cd03429">
    <property type="entry name" value="NUDIX_NADH_pyrophosphatase_Nudt13"/>
    <property type="match status" value="1"/>
</dbReference>
<dbReference type="InterPro" id="IPR000086">
    <property type="entry name" value="NUDIX_hydrolase_dom"/>
</dbReference>